<dbReference type="AlphaFoldDB" id="A0A653IF56"/>
<gene>
    <name evidence="2" type="ORF">EXIGUO9Y_330026</name>
</gene>
<dbReference type="RefSeq" id="WP_159173589.1">
    <property type="nucleotide sequence ID" value="NZ_LR732312.1"/>
</dbReference>
<organism evidence="2 3">
    <name type="scientific">Exiguobacterium oxidotolerans</name>
    <dbReference type="NCBI Taxonomy" id="223958"/>
    <lineage>
        <taxon>Bacteria</taxon>
        <taxon>Bacillati</taxon>
        <taxon>Bacillota</taxon>
        <taxon>Bacilli</taxon>
        <taxon>Bacillales</taxon>
        <taxon>Bacillales Family XII. Incertae Sedis</taxon>
        <taxon>Exiguobacterium</taxon>
    </lineage>
</organism>
<sequence length="128" mass="14556">MRLISYSAVSVILSFLFFTSYALLNNLENEFLYQFGTFAVTLFSFLFGIPMLWIARRHGLLLRLLIYLTTLSFSVLLFIGGYQAVAASSLDIQLNLSGIVRFALIACLLYVIPYEVCFKRFKQPSIST</sequence>
<keyword evidence="1" id="KW-0812">Transmembrane</keyword>
<evidence type="ECO:0000313" key="2">
    <source>
        <dbReference type="EMBL" id="VWX37602.1"/>
    </source>
</evidence>
<dbReference type="EMBL" id="CABWKQ010000027">
    <property type="protein sequence ID" value="VWX37602.1"/>
    <property type="molecule type" value="Genomic_DNA"/>
</dbReference>
<reference evidence="2 3" key="1">
    <citation type="submission" date="2019-10" db="EMBL/GenBank/DDBJ databases">
        <authorList>
            <person name="Karimi E."/>
        </authorList>
    </citation>
    <scope>NUCLEOTIDE SEQUENCE [LARGE SCALE GENOMIC DNA]</scope>
    <source>
        <strain evidence="2">Exiguobacterium sp. 9Y</strain>
    </source>
</reference>
<feature type="transmembrane region" description="Helical" evidence="1">
    <location>
        <begin position="32"/>
        <end position="53"/>
    </location>
</feature>
<keyword evidence="1" id="KW-1133">Transmembrane helix</keyword>
<feature type="transmembrane region" description="Helical" evidence="1">
    <location>
        <begin position="60"/>
        <end position="80"/>
    </location>
</feature>
<dbReference type="Proteomes" id="UP000439752">
    <property type="component" value="Unassembled WGS sequence"/>
</dbReference>
<accession>A0A653IF56</accession>
<evidence type="ECO:0000313" key="3">
    <source>
        <dbReference type="Proteomes" id="UP000439752"/>
    </source>
</evidence>
<protein>
    <submittedName>
        <fullName evidence="2">Uncharacterized protein</fullName>
    </submittedName>
</protein>
<feature type="transmembrane region" description="Helical" evidence="1">
    <location>
        <begin position="92"/>
        <end position="112"/>
    </location>
</feature>
<proteinExistence type="predicted"/>
<evidence type="ECO:0000256" key="1">
    <source>
        <dbReference type="SAM" id="Phobius"/>
    </source>
</evidence>
<name>A0A653IF56_9BACL</name>
<keyword evidence="3" id="KW-1185">Reference proteome</keyword>
<keyword evidence="1" id="KW-0472">Membrane</keyword>